<keyword evidence="13" id="KW-1185">Reference proteome</keyword>
<evidence type="ECO:0000256" key="5">
    <source>
        <dbReference type="ARBA" id="ARBA00022833"/>
    </source>
</evidence>
<dbReference type="PROSITE" id="PS00028">
    <property type="entry name" value="ZINC_FINGER_C2H2_1"/>
    <property type="match status" value="2"/>
</dbReference>
<feature type="compositionally biased region" description="Basic residues" evidence="10">
    <location>
        <begin position="46"/>
        <end position="61"/>
    </location>
</feature>
<evidence type="ECO:0000256" key="8">
    <source>
        <dbReference type="ARBA" id="ARBA00023242"/>
    </source>
</evidence>
<feature type="region of interest" description="Disordered" evidence="10">
    <location>
        <begin position="97"/>
        <end position="131"/>
    </location>
</feature>
<feature type="compositionally biased region" description="Pro residues" evidence="10">
    <location>
        <begin position="110"/>
        <end position="121"/>
    </location>
</feature>
<evidence type="ECO:0000313" key="13">
    <source>
        <dbReference type="Proteomes" id="UP001497457"/>
    </source>
</evidence>
<dbReference type="GO" id="GO:0005634">
    <property type="term" value="C:nucleus"/>
    <property type="evidence" value="ECO:0007669"/>
    <property type="project" value="UniProtKB-SubCell"/>
</dbReference>
<dbReference type="Proteomes" id="UP001497457">
    <property type="component" value="Chromosome 4rd"/>
</dbReference>
<keyword evidence="6" id="KW-0805">Transcription regulation</keyword>
<dbReference type="SUPFAM" id="SSF57667">
    <property type="entry name" value="beta-beta-alpha zinc fingers"/>
    <property type="match status" value="1"/>
</dbReference>
<gene>
    <name evidence="12" type="ORF">URODEC1_LOCUS95111</name>
</gene>
<feature type="domain" description="C2H2-type" evidence="11">
    <location>
        <begin position="151"/>
        <end position="178"/>
    </location>
</feature>
<feature type="domain" description="C2H2-type" evidence="11">
    <location>
        <begin position="255"/>
        <end position="282"/>
    </location>
</feature>
<dbReference type="PANTHER" id="PTHR26374:SF466">
    <property type="entry name" value="OS09G0122000 PROTEIN"/>
    <property type="match status" value="1"/>
</dbReference>
<dbReference type="EMBL" id="OZ075114">
    <property type="protein sequence ID" value="CAL5056557.1"/>
    <property type="molecule type" value="Genomic_DNA"/>
</dbReference>
<keyword evidence="4 9" id="KW-0863">Zinc-finger</keyword>
<dbReference type="GO" id="GO:0008270">
    <property type="term" value="F:zinc ion binding"/>
    <property type="evidence" value="ECO:0007669"/>
    <property type="project" value="UniProtKB-KW"/>
</dbReference>
<evidence type="ECO:0000256" key="3">
    <source>
        <dbReference type="ARBA" id="ARBA00022737"/>
    </source>
</evidence>
<keyword evidence="5" id="KW-0862">Zinc</keyword>
<dbReference type="Pfam" id="PF13912">
    <property type="entry name" value="zf-C2H2_6"/>
    <property type="match status" value="2"/>
</dbReference>
<reference evidence="12 13" key="2">
    <citation type="submission" date="2024-10" db="EMBL/GenBank/DDBJ databases">
        <authorList>
            <person name="Ryan C."/>
        </authorList>
    </citation>
    <scope>NUCLEOTIDE SEQUENCE [LARGE SCALE GENOMIC DNA]</scope>
</reference>
<evidence type="ECO:0000256" key="2">
    <source>
        <dbReference type="ARBA" id="ARBA00022723"/>
    </source>
</evidence>
<evidence type="ECO:0000256" key="4">
    <source>
        <dbReference type="ARBA" id="ARBA00022771"/>
    </source>
</evidence>
<evidence type="ECO:0000256" key="7">
    <source>
        <dbReference type="ARBA" id="ARBA00023163"/>
    </source>
</evidence>
<keyword evidence="8" id="KW-0539">Nucleus</keyword>
<dbReference type="SMART" id="SM00355">
    <property type="entry name" value="ZnF_C2H2"/>
    <property type="match status" value="2"/>
</dbReference>
<comment type="subcellular location">
    <subcellularLocation>
        <location evidence="1">Nucleus</location>
    </subcellularLocation>
</comment>
<evidence type="ECO:0000313" key="12">
    <source>
        <dbReference type="EMBL" id="CAL5056557.1"/>
    </source>
</evidence>
<feature type="compositionally biased region" description="Low complexity" evidence="10">
    <location>
        <begin position="62"/>
        <end position="76"/>
    </location>
</feature>
<proteinExistence type="predicted"/>
<dbReference type="AlphaFoldDB" id="A0ABC9EDU5"/>
<accession>A0ABC9EDU5</accession>
<organism evidence="12 13">
    <name type="scientific">Urochloa decumbens</name>
    <dbReference type="NCBI Taxonomy" id="240449"/>
    <lineage>
        <taxon>Eukaryota</taxon>
        <taxon>Viridiplantae</taxon>
        <taxon>Streptophyta</taxon>
        <taxon>Embryophyta</taxon>
        <taxon>Tracheophyta</taxon>
        <taxon>Spermatophyta</taxon>
        <taxon>Magnoliopsida</taxon>
        <taxon>Liliopsida</taxon>
        <taxon>Poales</taxon>
        <taxon>Poaceae</taxon>
        <taxon>PACMAD clade</taxon>
        <taxon>Panicoideae</taxon>
        <taxon>Panicodae</taxon>
        <taxon>Paniceae</taxon>
        <taxon>Melinidinae</taxon>
        <taxon>Urochloa</taxon>
    </lineage>
</organism>
<keyword evidence="3" id="KW-0677">Repeat</keyword>
<dbReference type="PANTHER" id="PTHR26374">
    <property type="entry name" value="ZINC FINGER PROTEIN ZAT5"/>
    <property type="match status" value="1"/>
</dbReference>
<evidence type="ECO:0000256" key="9">
    <source>
        <dbReference type="PROSITE-ProRule" id="PRU00042"/>
    </source>
</evidence>
<dbReference type="InterPro" id="IPR013087">
    <property type="entry name" value="Znf_C2H2_type"/>
</dbReference>
<evidence type="ECO:0000256" key="1">
    <source>
        <dbReference type="ARBA" id="ARBA00004123"/>
    </source>
</evidence>
<evidence type="ECO:0000256" key="10">
    <source>
        <dbReference type="SAM" id="MobiDB-lite"/>
    </source>
</evidence>
<keyword evidence="7" id="KW-0804">Transcription</keyword>
<evidence type="ECO:0000256" key="6">
    <source>
        <dbReference type="ARBA" id="ARBA00023015"/>
    </source>
</evidence>
<protein>
    <recommendedName>
        <fullName evidence="11">C2H2-type domain-containing protein</fullName>
    </recommendedName>
</protein>
<sequence length="357" mass="36949">MHASEMVEVAKPPPALPLAVMPTSSTELSAGELDRLQQPPLAAGVVKRKRTKRPRHHHHHPAAAASASSASSSESTTTEEEDMAHCLILLAQGAGAAAGPHHAAVDSKPSPSPAPHQPQPTPAVRSERYTSRKYTEAAATADGVRAGFYVYECKTCNKCFPTFQALGGHRASHKKPRLAAADDEIATNVTIATANVIKQQQKPPAAPTASPAPLLRPHLQIADASVFPDVTTALSLNSGVAMSGAAMSTPKLRVHECSICGAEFASGQALGGHMRRHRPLNAPVAAADTTKKEAGSACINLVELDLNLPAPTDEEAVPSLPAAAAAPPAVVLGLGQFSDGNKAGIVLTASALVDCHY</sequence>
<dbReference type="PROSITE" id="PS50157">
    <property type="entry name" value="ZINC_FINGER_C2H2_2"/>
    <property type="match status" value="2"/>
</dbReference>
<name>A0ABC9EDU5_9POAL</name>
<feature type="region of interest" description="Disordered" evidence="10">
    <location>
        <begin position="1"/>
        <end position="81"/>
    </location>
</feature>
<dbReference type="InterPro" id="IPR036236">
    <property type="entry name" value="Znf_C2H2_sf"/>
</dbReference>
<keyword evidence="2" id="KW-0479">Metal-binding</keyword>
<reference evidence="13" key="1">
    <citation type="submission" date="2024-06" db="EMBL/GenBank/DDBJ databases">
        <authorList>
            <person name="Ryan C."/>
        </authorList>
    </citation>
    <scope>NUCLEOTIDE SEQUENCE [LARGE SCALE GENOMIC DNA]</scope>
</reference>
<evidence type="ECO:0000259" key="11">
    <source>
        <dbReference type="PROSITE" id="PS50157"/>
    </source>
</evidence>